<dbReference type="PANTHER" id="PTHR10838:SF20">
    <property type="entry name" value="SYNAPTOGYRIN"/>
    <property type="match status" value="1"/>
</dbReference>
<protein>
    <recommendedName>
        <fullName evidence="10">MARVEL domain-containing protein</fullName>
    </recommendedName>
</protein>
<sequence length="434" mass="48365">MEEQMRWWAECTAQWRHRWSTVRHERNNAREESSAMRAKILQVQTVVEDLENEKRDLKKQLMDAKRELHKINVINLTREERMIKIEEKAEKEAQTEEFQENVGGNDMSKDLETIVTQLKAQLEEERRLRISEKQEKVQLEAEVKKLNDDVSSLQILLDKIDEEKDMDKLANVRAFGEGLAGGQFDRQKFFKKPTVLFRCGGFILGALLWYSISKGGWYKPDGRVLQQVCIYGSSASTCSFASAMGFFAVIGAGILLVLDAKLDQISSIPSRKKAVMADLAVSAAFTGLFLISFFTFWSKYSSWEPPEDEEVETKYAKLGIFLAFLSFLAWGGAAFFAWRRYEEGVATAFASDFDNEFHGTAVPSDHQDGYGYGGSSEGVGAVDGTTGGQMSYQSGGPAMGMGTQMGGGTNMGAQQPQMGTGAPSNPFVSDGYGY</sequence>
<feature type="transmembrane region" description="Helical" evidence="9">
    <location>
        <begin position="240"/>
        <end position="258"/>
    </location>
</feature>
<evidence type="ECO:0000259" key="10">
    <source>
        <dbReference type="PROSITE" id="PS51225"/>
    </source>
</evidence>
<dbReference type="OrthoDB" id="10041611at2759"/>
<evidence type="ECO:0000256" key="5">
    <source>
        <dbReference type="ARBA" id="ARBA00023136"/>
    </source>
</evidence>
<dbReference type="InterPro" id="IPR016579">
    <property type="entry name" value="Synaptogyrin"/>
</dbReference>
<dbReference type="PANTHER" id="PTHR10838">
    <property type="entry name" value="SYNAPTOGYRIN"/>
    <property type="match status" value="1"/>
</dbReference>
<dbReference type="Pfam" id="PF01284">
    <property type="entry name" value="MARVEL"/>
    <property type="match status" value="1"/>
</dbReference>
<comment type="similarity">
    <text evidence="2">Belongs to the synaptogyrin family.</text>
</comment>
<evidence type="ECO:0000256" key="9">
    <source>
        <dbReference type="SAM" id="Phobius"/>
    </source>
</evidence>
<evidence type="ECO:0000256" key="7">
    <source>
        <dbReference type="SAM" id="Coils"/>
    </source>
</evidence>
<feature type="region of interest" description="Disordered" evidence="8">
    <location>
        <begin position="409"/>
        <end position="434"/>
    </location>
</feature>
<feature type="transmembrane region" description="Helical" evidence="9">
    <location>
        <begin position="195"/>
        <end position="212"/>
    </location>
</feature>
<keyword evidence="5 6" id="KW-0472">Membrane</keyword>
<dbReference type="GO" id="GO:0030672">
    <property type="term" value="C:synaptic vesicle membrane"/>
    <property type="evidence" value="ECO:0007669"/>
    <property type="project" value="TreeGrafter"/>
</dbReference>
<evidence type="ECO:0000256" key="6">
    <source>
        <dbReference type="PROSITE-ProRule" id="PRU00581"/>
    </source>
</evidence>
<dbReference type="Proteomes" id="UP000218231">
    <property type="component" value="Unassembled WGS sequence"/>
</dbReference>
<accession>A0A2A2KSW9</accession>
<dbReference type="GO" id="GO:0031594">
    <property type="term" value="C:neuromuscular junction"/>
    <property type="evidence" value="ECO:0007669"/>
    <property type="project" value="TreeGrafter"/>
</dbReference>
<evidence type="ECO:0000256" key="1">
    <source>
        <dbReference type="ARBA" id="ARBA00004141"/>
    </source>
</evidence>
<keyword evidence="7" id="KW-0175">Coiled coil</keyword>
<feature type="transmembrane region" description="Helical" evidence="9">
    <location>
        <begin position="279"/>
        <end position="298"/>
    </location>
</feature>
<keyword evidence="3 6" id="KW-0812">Transmembrane</keyword>
<dbReference type="PROSITE" id="PS51225">
    <property type="entry name" value="MARVEL"/>
    <property type="match status" value="1"/>
</dbReference>
<dbReference type="AlphaFoldDB" id="A0A2A2KSW9"/>
<evidence type="ECO:0000256" key="4">
    <source>
        <dbReference type="ARBA" id="ARBA00022989"/>
    </source>
</evidence>
<reference evidence="11 12" key="1">
    <citation type="journal article" date="2017" name="Curr. Biol.">
        <title>Genome architecture and evolution of a unichromosomal asexual nematode.</title>
        <authorList>
            <person name="Fradin H."/>
            <person name="Zegar C."/>
            <person name="Gutwein M."/>
            <person name="Lucas J."/>
            <person name="Kovtun M."/>
            <person name="Corcoran D."/>
            <person name="Baugh L.R."/>
            <person name="Kiontke K."/>
            <person name="Gunsalus K."/>
            <person name="Fitch D.H."/>
            <person name="Piano F."/>
        </authorList>
    </citation>
    <scope>NUCLEOTIDE SEQUENCE [LARGE SCALE GENOMIC DNA]</scope>
    <source>
        <strain evidence="11">PF1309</strain>
    </source>
</reference>
<name>A0A2A2KSW9_9BILA</name>
<evidence type="ECO:0000313" key="11">
    <source>
        <dbReference type="EMBL" id="PAV77008.1"/>
    </source>
</evidence>
<evidence type="ECO:0000256" key="8">
    <source>
        <dbReference type="SAM" id="MobiDB-lite"/>
    </source>
</evidence>
<comment type="caution">
    <text evidence="11">The sequence shown here is derived from an EMBL/GenBank/DDBJ whole genome shotgun (WGS) entry which is preliminary data.</text>
</comment>
<gene>
    <name evidence="11" type="ORF">WR25_00125</name>
</gene>
<keyword evidence="4 9" id="KW-1133">Transmembrane helix</keyword>
<dbReference type="InterPro" id="IPR008253">
    <property type="entry name" value="Marvel"/>
</dbReference>
<feature type="domain" description="MARVEL" evidence="10">
    <location>
        <begin position="189"/>
        <end position="342"/>
    </location>
</feature>
<keyword evidence="12" id="KW-1185">Reference proteome</keyword>
<proteinExistence type="inferred from homology"/>
<dbReference type="EMBL" id="LIAE01007787">
    <property type="protein sequence ID" value="PAV77008.1"/>
    <property type="molecule type" value="Genomic_DNA"/>
</dbReference>
<evidence type="ECO:0000313" key="12">
    <source>
        <dbReference type="Proteomes" id="UP000218231"/>
    </source>
</evidence>
<organism evidence="11 12">
    <name type="scientific">Diploscapter pachys</name>
    <dbReference type="NCBI Taxonomy" id="2018661"/>
    <lineage>
        <taxon>Eukaryota</taxon>
        <taxon>Metazoa</taxon>
        <taxon>Ecdysozoa</taxon>
        <taxon>Nematoda</taxon>
        <taxon>Chromadorea</taxon>
        <taxon>Rhabditida</taxon>
        <taxon>Rhabditina</taxon>
        <taxon>Rhabditomorpha</taxon>
        <taxon>Rhabditoidea</taxon>
        <taxon>Rhabditidae</taxon>
        <taxon>Diploscapter</taxon>
    </lineage>
</organism>
<feature type="coiled-coil region" evidence="7">
    <location>
        <begin position="40"/>
        <end position="163"/>
    </location>
</feature>
<evidence type="ECO:0000256" key="2">
    <source>
        <dbReference type="ARBA" id="ARBA00010252"/>
    </source>
</evidence>
<comment type="subcellular location">
    <subcellularLocation>
        <location evidence="1">Membrane</location>
        <topology evidence="1">Multi-pass membrane protein</topology>
    </subcellularLocation>
</comment>
<dbReference type="STRING" id="2018661.A0A2A2KSW9"/>
<feature type="compositionally biased region" description="Polar residues" evidence="8">
    <location>
        <begin position="415"/>
        <end position="427"/>
    </location>
</feature>
<evidence type="ECO:0000256" key="3">
    <source>
        <dbReference type="ARBA" id="ARBA00022692"/>
    </source>
</evidence>
<feature type="transmembrane region" description="Helical" evidence="9">
    <location>
        <begin position="318"/>
        <end position="338"/>
    </location>
</feature>